<feature type="transmembrane region" description="Helical" evidence="1">
    <location>
        <begin position="129"/>
        <end position="150"/>
    </location>
</feature>
<name>A0A1I2VMC7_9BACL</name>
<dbReference type="EMBL" id="FOOY01000027">
    <property type="protein sequence ID" value="SFG88656.1"/>
    <property type="molecule type" value="Genomic_DNA"/>
</dbReference>
<evidence type="ECO:0000313" key="3">
    <source>
        <dbReference type="Proteomes" id="UP000198752"/>
    </source>
</evidence>
<evidence type="ECO:0000256" key="1">
    <source>
        <dbReference type="SAM" id="Phobius"/>
    </source>
</evidence>
<organism evidence="2 3">
    <name type="scientific">Sporolactobacillus nakayamae</name>
    <dbReference type="NCBI Taxonomy" id="269670"/>
    <lineage>
        <taxon>Bacteria</taxon>
        <taxon>Bacillati</taxon>
        <taxon>Bacillota</taxon>
        <taxon>Bacilli</taxon>
        <taxon>Bacillales</taxon>
        <taxon>Sporolactobacillaceae</taxon>
        <taxon>Sporolactobacillus</taxon>
    </lineage>
</organism>
<proteinExistence type="predicted"/>
<dbReference type="Proteomes" id="UP000198752">
    <property type="component" value="Unassembled WGS sequence"/>
</dbReference>
<feature type="transmembrane region" description="Helical" evidence="1">
    <location>
        <begin position="67"/>
        <end position="91"/>
    </location>
</feature>
<accession>A0A1I2VMC7</accession>
<reference evidence="3" key="1">
    <citation type="submission" date="2016-10" db="EMBL/GenBank/DDBJ databases">
        <authorList>
            <person name="Varghese N."/>
            <person name="Submissions S."/>
        </authorList>
    </citation>
    <scope>NUCLEOTIDE SEQUENCE [LARGE SCALE GENOMIC DNA]</scope>
    <source>
        <strain evidence="3">ATCC 700379</strain>
    </source>
</reference>
<protein>
    <submittedName>
        <fullName evidence="2">Conserved membrane protein YqhR</fullName>
    </submittedName>
</protein>
<keyword evidence="3" id="KW-1185">Reference proteome</keyword>
<dbReference type="OrthoDB" id="2691442at2"/>
<dbReference type="Pfam" id="PF11085">
    <property type="entry name" value="YqhR"/>
    <property type="match status" value="1"/>
</dbReference>
<dbReference type="RefSeq" id="WP_093674479.1">
    <property type="nucleotide sequence ID" value="NZ_FOOY01000027.1"/>
</dbReference>
<gene>
    <name evidence="2" type="ORF">SAMN02982927_03098</name>
</gene>
<evidence type="ECO:0000313" key="2">
    <source>
        <dbReference type="EMBL" id="SFG88656.1"/>
    </source>
</evidence>
<keyword evidence="1" id="KW-1133">Transmembrane helix</keyword>
<dbReference type="AlphaFoldDB" id="A0A1I2VMC7"/>
<dbReference type="STRING" id="269670.SAMN02982927_03098"/>
<keyword evidence="1" id="KW-0472">Membrane</keyword>
<keyword evidence="1" id="KW-0812">Transmembrane</keyword>
<sequence>MARRKKKATTKQKHQFAKSLGRTAVTGLFGGLIWSAAGLVCYLLNFSKVGPSLLFAPLTFWSWRNKISGQLIAIAAIGVLSIFIASAYLFAFSKIKSIWFSIGFGLVLWGAVFFLFQPLLNGLPKVTEVGWNTLTTTLCLYALYGLFIGYSISFDFEENSGVNNYSNQ</sequence>
<feature type="transmembrane region" description="Helical" evidence="1">
    <location>
        <begin position="98"/>
        <end position="117"/>
    </location>
</feature>
<feature type="transmembrane region" description="Helical" evidence="1">
    <location>
        <begin position="20"/>
        <end position="47"/>
    </location>
</feature>
<dbReference type="InterPro" id="IPR024563">
    <property type="entry name" value="YqhR"/>
</dbReference>